<feature type="region of interest" description="Disordered" evidence="4">
    <location>
        <begin position="180"/>
        <end position="220"/>
    </location>
</feature>
<evidence type="ECO:0000256" key="3">
    <source>
        <dbReference type="ARBA" id="ARBA00022801"/>
    </source>
</evidence>
<reference evidence="6 7" key="1">
    <citation type="journal article" date="2020" name="J. Phycol.">
        <title>Comparative genome analysis reveals Cyanidiococcus gen. nov., a new extremophilic red algal genus sister to Cyanidioschyzon (Cyanidioschyzonaceae, Rhodophyta).</title>
        <authorList>
            <person name="Liu S.-L."/>
            <person name="Chiang Y.-R."/>
            <person name="Yoon H.S."/>
            <person name="Fu H.-Y."/>
        </authorList>
    </citation>
    <scope>NUCLEOTIDE SEQUENCE [LARGE SCALE GENOMIC DNA]</scope>
    <source>
        <strain evidence="6 7">THAL066</strain>
    </source>
</reference>
<comment type="similarity">
    <text evidence="1">Belongs to the DeSI family.</text>
</comment>
<dbReference type="EMBL" id="VWRR01000011">
    <property type="protein sequence ID" value="KAF6002082.1"/>
    <property type="molecule type" value="Genomic_DNA"/>
</dbReference>
<evidence type="ECO:0000256" key="4">
    <source>
        <dbReference type="SAM" id="MobiDB-lite"/>
    </source>
</evidence>
<dbReference type="InterPro" id="IPR008580">
    <property type="entry name" value="PPPDE_dom"/>
</dbReference>
<dbReference type="PROSITE" id="PS51858">
    <property type="entry name" value="PPPDE"/>
    <property type="match status" value="1"/>
</dbReference>
<evidence type="ECO:0000313" key="6">
    <source>
        <dbReference type="EMBL" id="KAF6002082.1"/>
    </source>
</evidence>
<dbReference type="GO" id="GO:0101005">
    <property type="term" value="F:deubiquitinase activity"/>
    <property type="evidence" value="ECO:0007669"/>
    <property type="project" value="TreeGrafter"/>
</dbReference>
<dbReference type="GO" id="GO:0016579">
    <property type="term" value="P:protein deubiquitination"/>
    <property type="evidence" value="ECO:0007669"/>
    <property type="project" value="TreeGrafter"/>
</dbReference>
<dbReference type="InterPro" id="IPR042266">
    <property type="entry name" value="PPPDE_sf"/>
</dbReference>
<feature type="compositionally biased region" description="Polar residues" evidence="4">
    <location>
        <begin position="194"/>
        <end position="208"/>
    </location>
</feature>
<dbReference type="OrthoDB" id="5286at2759"/>
<keyword evidence="2" id="KW-0645">Protease</keyword>
<dbReference type="Proteomes" id="UP000530660">
    <property type="component" value="Unassembled WGS sequence"/>
</dbReference>
<dbReference type="Gene3D" id="3.90.1720.30">
    <property type="entry name" value="PPPDE domains"/>
    <property type="match status" value="1"/>
</dbReference>
<feature type="domain" description="PPPDE" evidence="5">
    <location>
        <begin position="12"/>
        <end position="152"/>
    </location>
</feature>
<dbReference type="PANTHER" id="PTHR12378:SF80">
    <property type="entry name" value="IP06716P-RELATED"/>
    <property type="match status" value="1"/>
</dbReference>
<dbReference type="GO" id="GO:0006508">
    <property type="term" value="P:proteolysis"/>
    <property type="evidence" value="ECO:0007669"/>
    <property type="project" value="UniProtKB-KW"/>
</dbReference>
<proteinExistence type="inferred from homology"/>
<dbReference type="AlphaFoldDB" id="A0A7J7IG55"/>
<name>A0A7J7IG55_9RHOD</name>
<gene>
    <name evidence="6" type="ORF">F1559_000041</name>
</gene>
<dbReference type="PANTHER" id="PTHR12378">
    <property type="entry name" value="DESUMOYLATING ISOPEPTIDASE"/>
    <property type="match status" value="1"/>
</dbReference>
<sequence length="220" mass="24579">MATSLDSGSKQRNVVVNVYDVVDLANANDRLYRLGLGVYHTGVVLGRREYAYGFKWEPGTGVFYTAPKCAPNARYRQSLDFGPIIVSTTEARQRFKRICEEFTGSSYHLLDKNCNSFTARVVHELTGQKLPSWINRTARWASVFRCLLPPELAQPQFVPNEELLRLNNLLEYNGARASLSEQENSSHVGEECKSSSSESDAPVKSNSGVLPPKVPLHDIL</sequence>
<organism evidence="6 7">
    <name type="scientific">Cyanidiococcus yangmingshanensis</name>
    <dbReference type="NCBI Taxonomy" id="2690220"/>
    <lineage>
        <taxon>Eukaryota</taxon>
        <taxon>Rhodophyta</taxon>
        <taxon>Bangiophyceae</taxon>
        <taxon>Cyanidiales</taxon>
        <taxon>Cyanidiaceae</taxon>
        <taxon>Cyanidiococcus</taxon>
    </lineage>
</organism>
<evidence type="ECO:0000256" key="2">
    <source>
        <dbReference type="ARBA" id="ARBA00022670"/>
    </source>
</evidence>
<comment type="caution">
    <text evidence="6">The sequence shown here is derived from an EMBL/GenBank/DDBJ whole genome shotgun (WGS) entry which is preliminary data.</text>
</comment>
<evidence type="ECO:0000256" key="1">
    <source>
        <dbReference type="ARBA" id="ARBA00008140"/>
    </source>
</evidence>
<evidence type="ECO:0000259" key="5">
    <source>
        <dbReference type="PROSITE" id="PS51858"/>
    </source>
</evidence>
<dbReference type="Pfam" id="PF05903">
    <property type="entry name" value="Peptidase_C97"/>
    <property type="match status" value="1"/>
</dbReference>
<dbReference type="SMART" id="SM01179">
    <property type="entry name" value="DUF862"/>
    <property type="match status" value="1"/>
</dbReference>
<evidence type="ECO:0000313" key="7">
    <source>
        <dbReference type="Proteomes" id="UP000530660"/>
    </source>
</evidence>
<keyword evidence="7" id="KW-1185">Reference proteome</keyword>
<accession>A0A7J7IG55</accession>
<protein>
    <recommendedName>
        <fullName evidence="5">PPPDE domain-containing protein</fullName>
    </recommendedName>
</protein>
<keyword evidence="3" id="KW-0378">Hydrolase</keyword>